<organism evidence="7 8">
    <name type="scientific">Portibacter lacus</name>
    <dbReference type="NCBI Taxonomy" id="1099794"/>
    <lineage>
        <taxon>Bacteria</taxon>
        <taxon>Pseudomonadati</taxon>
        <taxon>Bacteroidota</taxon>
        <taxon>Saprospiria</taxon>
        <taxon>Saprospirales</taxon>
        <taxon>Haliscomenobacteraceae</taxon>
        <taxon>Portibacter</taxon>
    </lineage>
</organism>
<sequence length="377" mass="43363">MKKLAILLFLFSLQACGPKKSNSEENHNSELTLKKAFKDDFTIGTAMNVHQIYKRDASTDSVIQKHFNSIVAENCMKSMNIHPEIDRFFWDDSDAFVQYGIDHHMEIIGHNLAWHSQTPSWLFIDENGNDVDREEMLKRLHDHIVSIMTRYKGKIKGYDVVNEAINDDGSMRESKFYQIIGPDWVEQAFKFAAEADPSAELYYNDYNMSNQIKSKAVYKMVQQMQEKGIKVDGIGMQGHLNVGSPSLKDFEKSIIMFSELGKVMVTELDVTVLPWPDQNASAEVSLRAEYQEEMNPYPSGMSDSMSQALNNRYIDIFDLLLKHKAKVSRVTLWGVNDNQTWRNNWPIEGRRDYPLLFNRDNTPKPAVDSIMINAVKI</sequence>
<evidence type="ECO:0000256" key="5">
    <source>
        <dbReference type="RuleBase" id="RU361174"/>
    </source>
</evidence>
<dbReference type="InterPro" id="IPR044846">
    <property type="entry name" value="GH10"/>
</dbReference>
<keyword evidence="4 5" id="KW-0624">Polysaccharide degradation</keyword>
<evidence type="ECO:0000256" key="1">
    <source>
        <dbReference type="ARBA" id="ARBA00022801"/>
    </source>
</evidence>
<keyword evidence="3 5" id="KW-0326">Glycosidase</keyword>
<comment type="caution">
    <text evidence="7">The sequence shown here is derived from an EMBL/GenBank/DDBJ whole genome shotgun (WGS) entry which is preliminary data.</text>
</comment>
<dbReference type="EC" id="3.2.1.8" evidence="5"/>
<dbReference type="Proteomes" id="UP001156666">
    <property type="component" value="Unassembled WGS sequence"/>
</dbReference>
<comment type="catalytic activity">
    <reaction evidence="5">
        <text>Endohydrolysis of (1-&gt;4)-beta-D-xylosidic linkages in xylans.</text>
        <dbReference type="EC" id="3.2.1.8"/>
    </reaction>
</comment>
<dbReference type="SUPFAM" id="SSF51445">
    <property type="entry name" value="(Trans)glycosidases"/>
    <property type="match status" value="1"/>
</dbReference>
<dbReference type="GO" id="GO:0031176">
    <property type="term" value="F:endo-1,4-beta-xylanase activity"/>
    <property type="evidence" value="ECO:0007669"/>
    <property type="project" value="UniProtKB-EC"/>
</dbReference>
<dbReference type="SMART" id="SM00633">
    <property type="entry name" value="Glyco_10"/>
    <property type="match status" value="1"/>
</dbReference>
<dbReference type="InterPro" id="IPR001000">
    <property type="entry name" value="GH10_dom"/>
</dbReference>
<dbReference type="PROSITE" id="PS51257">
    <property type="entry name" value="PROKAR_LIPOPROTEIN"/>
    <property type="match status" value="1"/>
</dbReference>
<dbReference type="InterPro" id="IPR017853">
    <property type="entry name" value="GH"/>
</dbReference>
<evidence type="ECO:0000313" key="8">
    <source>
        <dbReference type="Proteomes" id="UP001156666"/>
    </source>
</evidence>
<proteinExistence type="inferred from homology"/>
<feature type="domain" description="GH10" evidence="6">
    <location>
        <begin position="27"/>
        <end position="373"/>
    </location>
</feature>
<name>A0AA37WG58_9BACT</name>
<keyword evidence="1 5" id="KW-0378">Hydrolase</keyword>
<gene>
    <name evidence="7" type="primary">xynA</name>
    <name evidence="7" type="ORF">GCM10007940_41440</name>
</gene>
<dbReference type="Pfam" id="PF00331">
    <property type="entry name" value="Glyco_hydro_10"/>
    <property type="match status" value="1"/>
</dbReference>
<dbReference type="GO" id="GO:0000272">
    <property type="term" value="P:polysaccharide catabolic process"/>
    <property type="evidence" value="ECO:0007669"/>
    <property type="project" value="UniProtKB-KW"/>
</dbReference>
<keyword evidence="2 5" id="KW-0119">Carbohydrate metabolism</keyword>
<dbReference type="EMBL" id="BSOH01000027">
    <property type="protein sequence ID" value="GLR19528.1"/>
    <property type="molecule type" value="Genomic_DNA"/>
</dbReference>
<evidence type="ECO:0000313" key="7">
    <source>
        <dbReference type="EMBL" id="GLR19528.1"/>
    </source>
</evidence>
<dbReference type="PANTHER" id="PTHR31490:SF90">
    <property type="entry name" value="ENDO-1,4-BETA-XYLANASE A"/>
    <property type="match status" value="1"/>
</dbReference>
<evidence type="ECO:0000256" key="4">
    <source>
        <dbReference type="ARBA" id="ARBA00023326"/>
    </source>
</evidence>
<keyword evidence="8" id="KW-1185">Reference proteome</keyword>
<dbReference type="PANTHER" id="PTHR31490">
    <property type="entry name" value="GLYCOSYL HYDROLASE"/>
    <property type="match status" value="1"/>
</dbReference>
<evidence type="ECO:0000256" key="3">
    <source>
        <dbReference type="ARBA" id="ARBA00023295"/>
    </source>
</evidence>
<dbReference type="AlphaFoldDB" id="A0AA37WG58"/>
<dbReference type="PROSITE" id="PS51760">
    <property type="entry name" value="GH10_2"/>
    <property type="match status" value="1"/>
</dbReference>
<reference evidence="7" key="2">
    <citation type="submission" date="2023-01" db="EMBL/GenBank/DDBJ databases">
        <title>Draft genome sequence of Portibacter lacus strain NBRC 108769.</title>
        <authorList>
            <person name="Sun Q."/>
            <person name="Mori K."/>
        </authorList>
    </citation>
    <scope>NUCLEOTIDE SEQUENCE</scope>
    <source>
        <strain evidence="7">NBRC 108769</strain>
    </source>
</reference>
<evidence type="ECO:0000259" key="6">
    <source>
        <dbReference type="PROSITE" id="PS51760"/>
    </source>
</evidence>
<protein>
    <recommendedName>
        <fullName evidence="5">Beta-xylanase</fullName>
        <ecNumber evidence="5">3.2.1.8</ecNumber>
    </recommendedName>
</protein>
<reference evidence="7" key="1">
    <citation type="journal article" date="2014" name="Int. J. Syst. Evol. Microbiol.">
        <title>Complete genome sequence of Corynebacterium casei LMG S-19264T (=DSM 44701T), isolated from a smear-ripened cheese.</title>
        <authorList>
            <consortium name="US DOE Joint Genome Institute (JGI-PGF)"/>
            <person name="Walter F."/>
            <person name="Albersmeier A."/>
            <person name="Kalinowski J."/>
            <person name="Ruckert C."/>
        </authorList>
    </citation>
    <scope>NUCLEOTIDE SEQUENCE</scope>
    <source>
        <strain evidence="7">NBRC 108769</strain>
    </source>
</reference>
<evidence type="ECO:0000256" key="2">
    <source>
        <dbReference type="ARBA" id="ARBA00023277"/>
    </source>
</evidence>
<comment type="similarity">
    <text evidence="5">Belongs to the glycosyl hydrolase 10 (cellulase F) family.</text>
</comment>
<dbReference type="PRINTS" id="PR00134">
    <property type="entry name" value="GLHYDRLASE10"/>
</dbReference>
<accession>A0AA37WG58</accession>
<dbReference type="Gene3D" id="3.20.20.80">
    <property type="entry name" value="Glycosidases"/>
    <property type="match status" value="1"/>
</dbReference>